<protein>
    <submittedName>
        <fullName evidence="1">Uncharacterized protein</fullName>
    </submittedName>
</protein>
<dbReference type="EMBL" id="PEKC01000005">
    <property type="protein sequence ID" value="PII37176.1"/>
    <property type="molecule type" value="Genomic_DNA"/>
</dbReference>
<dbReference type="AlphaFoldDB" id="A0A2G7TB87"/>
<evidence type="ECO:0000313" key="1">
    <source>
        <dbReference type="EMBL" id="PII37176.1"/>
    </source>
</evidence>
<sequence>MIAGGSWTVLDGHGNEIGRVEGDEFVRCGTRPIYRFDGPALYSMDGSARLMGFIEGTEVRTRQGRIFLKFLAH</sequence>
<accession>A0A2G7TB87</accession>
<comment type="caution">
    <text evidence="1">The sequence shown here is derived from an EMBL/GenBank/DDBJ whole genome shotgun (WGS) entry which is preliminary data.</text>
</comment>
<name>A0A2G7TB87_9FLAO</name>
<gene>
    <name evidence="1" type="ORF">CTI11_02190</name>
</gene>
<proteinExistence type="predicted"/>
<reference evidence="1" key="1">
    <citation type="submission" date="2017-10" db="EMBL/GenBank/DDBJ databases">
        <title>Chryseobacterium sp. B5 is a hydrocarbonoclastic and plant growth promoting bacterium.</title>
        <authorList>
            <person name="Thijs S."/>
            <person name="Gkorezis P."/>
            <person name="Van Hamme J."/>
        </authorList>
    </citation>
    <scope>NUCLEOTIDE SEQUENCE</scope>
    <source>
        <strain evidence="1">B5</strain>
    </source>
</reference>
<organism evidence="1">
    <name type="scientific">Chryseobacterium sp. B5</name>
    <dbReference type="NCBI Taxonomy" id="2050562"/>
    <lineage>
        <taxon>Bacteria</taxon>
        <taxon>Pseudomonadati</taxon>
        <taxon>Bacteroidota</taxon>
        <taxon>Flavobacteriia</taxon>
        <taxon>Flavobacteriales</taxon>
        <taxon>Weeksellaceae</taxon>
        <taxon>Chryseobacterium group</taxon>
        <taxon>Chryseobacterium</taxon>
    </lineage>
</organism>